<sequence>MKSIPIIDFRFEEDCVEEMYKAYTTCGFAIFTHAYDNWLSEFADWKLLMEEFFQL</sequence>
<dbReference type="EMBL" id="UINC01083287">
    <property type="protein sequence ID" value="SVC28850.1"/>
    <property type="molecule type" value="Genomic_DNA"/>
</dbReference>
<reference evidence="1" key="1">
    <citation type="submission" date="2018-05" db="EMBL/GenBank/DDBJ databases">
        <authorList>
            <person name="Lanie J.A."/>
            <person name="Ng W.-L."/>
            <person name="Kazmierczak K.M."/>
            <person name="Andrzejewski T.M."/>
            <person name="Davidsen T.M."/>
            <person name="Wayne K.J."/>
            <person name="Tettelin H."/>
            <person name="Glass J.I."/>
            <person name="Rusch D."/>
            <person name="Podicherti R."/>
            <person name="Tsui H.-C.T."/>
            <person name="Winkler M.E."/>
        </authorList>
    </citation>
    <scope>NUCLEOTIDE SEQUENCE</scope>
</reference>
<organism evidence="1">
    <name type="scientific">marine metagenome</name>
    <dbReference type="NCBI Taxonomy" id="408172"/>
    <lineage>
        <taxon>unclassified sequences</taxon>
        <taxon>metagenomes</taxon>
        <taxon>ecological metagenomes</taxon>
    </lineage>
</organism>
<gene>
    <name evidence="1" type="ORF">METZ01_LOCUS281704</name>
</gene>
<evidence type="ECO:0008006" key="2">
    <source>
        <dbReference type="Google" id="ProtNLM"/>
    </source>
</evidence>
<feature type="non-terminal residue" evidence="1">
    <location>
        <position position="55"/>
    </location>
</feature>
<name>A0A382KWM1_9ZZZZ</name>
<dbReference type="AlphaFoldDB" id="A0A382KWM1"/>
<accession>A0A382KWM1</accession>
<protein>
    <recommendedName>
        <fullName evidence="2">Non-haem dioxygenase N-terminal domain-containing protein</fullName>
    </recommendedName>
</protein>
<evidence type="ECO:0000313" key="1">
    <source>
        <dbReference type="EMBL" id="SVC28850.1"/>
    </source>
</evidence>
<proteinExistence type="predicted"/>